<dbReference type="STRING" id="29485.CH64_2566"/>
<dbReference type="EMBL" id="CTKE01000004">
    <property type="protein sequence ID" value="CQI88586.1"/>
    <property type="molecule type" value="Genomic_DNA"/>
</dbReference>
<sequence length="222" mass="24944">MQQIDCVMFDCDGTLVDSEVLCCQAYVVMFAHYDIHLSLEEVIKRFKGVKLNEIVAQVSKENGLDEPIEALEKLYRAEVARLFDAQLQPIPGAKALLEQITLPVCVVSNGPVSKMQHSLGLTGLLPFFEEKLYSGYDIQRWKPDPALIYHAAKEMQVAAERCILVEDSAAGTHAGIAAGIPVYYYCADPHNLPIHHPLVTMFDDMQQLPALWRARGWHITRH</sequence>
<protein>
    <submittedName>
        <fullName evidence="6">6-phosphogluconate phosphatase</fullName>
        <ecNumber evidence="6">3.1.3.-</ecNumber>
    </submittedName>
    <submittedName>
        <fullName evidence="5">HAD hydrolase, IA, variant 1 family protein</fullName>
    </submittedName>
</protein>
<dbReference type="InterPro" id="IPR041492">
    <property type="entry name" value="HAD_2"/>
</dbReference>
<dbReference type="SUPFAM" id="SSF56784">
    <property type="entry name" value="HAD-like"/>
    <property type="match status" value="1"/>
</dbReference>
<dbReference type="Gene3D" id="1.10.150.240">
    <property type="entry name" value="Putative phosphatase, domain 2"/>
    <property type="match status" value="1"/>
</dbReference>
<dbReference type="GO" id="GO:0046872">
    <property type="term" value="F:metal ion binding"/>
    <property type="evidence" value="ECO:0007669"/>
    <property type="project" value="UniProtKB-KW"/>
</dbReference>
<evidence type="ECO:0000313" key="6">
    <source>
        <dbReference type="EMBL" id="CQI88586.1"/>
    </source>
</evidence>
<dbReference type="NCBIfam" id="NF007854">
    <property type="entry name" value="PRK10563.1"/>
    <property type="match status" value="1"/>
</dbReference>
<dbReference type="CDD" id="cd07526">
    <property type="entry name" value="HAD_BPGM_like"/>
    <property type="match status" value="1"/>
</dbReference>
<dbReference type="Proteomes" id="UP000042054">
    <property type="component" value="Unassembled WGS sequence"/>
</dbReference>
<dbReference type="EMBL" id="CP009787">
    <property type="protein sequence ID" value="AJJ12465.1"/>
    <property type="molecule type" value="Genomic_DNA"/>
</dbReference>
<keyword evidence="7" id="KW-1185">Reference proteome</keyword>
<reference evidence="6" key="3">
    <citation type="submission" date="2015-03" db="EMBL/GenBank/DDBJ databases">
        <authorList>
            <person name="Murphy D."/>
        </authorList>
    </citation>
    <scope>NUCLEOTIDE SEQUENCE [LARGE SCALE GENOMIC DNA]</scope>
    <source>
        <strain evidence="6">68/02</strain>
    </source>
</reference>
<accession>A0A0U1HQ04</accession>
<dbReference type="KEGG" id="yro:CH64_2566"/>
<evidence type="ECO:0000313" key="8">
    <source>
        <dbReference type="Proteomes" id="UP000042054"/>
    </source>
</evidence>
<evidence type="ECO:0000256" key="1">
    <source>
        <dbReference type="ARBA" id="ARBA00001946"/>
    </source>
</evidence>
<proteinExistence type="inferred from homology"/>
<evidence type="ECO:0000256" key="2">
    <source>
        <dbReference type="ARBA" id="ARBA00006171"/>
    </source>
</evidence>
<dbReference type="PANTHER" id="PTHR46193:SF10">
    <property type="entry name" value="6-PHOSPHOGLUCONATE PHOSPHATASE"/>
    <property type="match status" value="1"/>
</dbReference>
<evidence type="ECO:0000256" key="4">
    <source>
        <dbReference type="ARBA" id="ARBA00022842"/>
    </source>
</evidence>
<dbReference type="GeneID" id="45567846"/>
<dbReference type="Proteomes" id="UP000031914">
    <property type="component" value="Chromosome"/>
</dbReference>
<dbReference type="InterPro" id="IPR006439">
    <property type="entry name" value="HAD-SF_hydro_IA"/>
</dbReference>
<reference evidence="8" key="2">
    <citation type="submission" date="2015-03" db="EMBL/GenBank/DDBJ databases">
        <authorList>
            <consortium name="Pathogen Informatics"/>
            <person name="Murphy D."/>
        </authorList>
    </citation>
    <scope>NUCLEOTIDE SEQUENCE [LARGE SCALE GENOMIC DNA]</scope>
    <source>
        <strain evidence="8">68/02</strain>
    </source>
</reference>
<dbReference type="InterPro" id="IPR023214">
    <property type="entry name" value="HAD_sf"/>
</dbReference>
<organism evidence="6 8">
    <name type="scientific">Yersinia rohdei</name>
    <dbReference type="NCBI Taxonomy" id="29485"/>
    <lineage>
        <taxon>Bacteria</taxon>
        <taxon>Pseudomonadati</taxon>
        <taxon>Pseudomonadota</taxon>
        <taxon>Gammaproteobacteria</taxon>
        <taxon>Enterobacterales</taxon>
        <taxon>Yersiniaceae</taxon>
        <taxon>Yersinia</taxon>
    </lineage>
</organism>
<dbReference type="SFLD" id="SFLDG01129">
    <property type="entry name" value="C1.5:_HAD__Beta-PGM__Phosphata"/>
    <property type="match status" value="1"/>
</dbReference>
<name>A0A0U1HQ04_YERRO</name>
<dbReference type="SFLD" id="SFLDS00003">
    <property type="entry name" value="Haloacid_Dehalogenase"/>
    <property type="match status" value="1"/>
</dbReference>
<evidence type="ECO:0000256" key="3">
    <source>
        <dbReference type="ARBA" id="ARBA00022723"/>
    </source>
</evidence>
<dbReference type="PRINTS" id="PR00413">
    <property type="entry name" value="HADHALOGNASE"/>
</dbReference>
<evidence type="ECO:0000313" key="5">
    <source>
        <dbReference type="EMBL" id="AJJ12465.1"/>
    </source>
</evidence>
<dbReference type="RefSeq" id="WP_032816363.1">
    <property type="nucleotide sequence ID" value="NZ_CABIHO010000110.1"/>
</dbReference>
<reference evidence="5 7" key="1">
    <citation type="journal article" date="2015" name="Genome Announc.">
        <title>Thirty-Two Complete Genome Assemblies of Nine Yersinia Species, Including Y. pestis, Y. pseudotuberculosis, and Y. enterocolitica.</title>
        <authorList>
            <person name="Johnson S.L."/>
            <person name="Daligault H.E."/>
            <person name="Davenport K.W."/>
            <person name="Jaissle J."/>
            <person name="Frey K.G."/>
            <person name="Ladner J.T."/>
            <person name="Broomall S.M."/>
            <person name="Bishop-Lilly K.A."/>
            <person name="Bruce D.C."/>
            <person name="Coyne S.R."/>
            <person name="Gibbons H.S."/>
            <person name="Lo C.C."/>
            <person name="Munk A.C."/>
            <person name="Rosenzweig C.N."/>
            <person name="Koroleva G.I."/>
            <person name="Palacios G.F."/>
            <person name="Redden C.L."/>
            <person name="Xu Y."/>
            <person name="Minogue T.D."/>
            <person name="Chain P.S."/>
        </authorList>
    </citation>
    <scope>NUCLEOTIDE SEQUENCE [LARGE SCALE GENOMIC DNA]</scope>
    <source>
        <strain evidence="5 7">YRA</strain>
    </source>
</reference>
<comment type="similarity">
    <text evidence="2">Belongs to the HAD-like hydrolase superfamily. CbbY/CbbZ/Gph/YieH family.</text>
</comment>
<dbReference type="NCBIfam" id="TIGR01509">
    <property type="entry name" value="HAD-SF-IA-v3"/>
    <property type="match status" value="1"/>
</dbReference>
<keyword evidence="3" id="KW-0479">Metal-binding</keyword>
<dbReference type="Pfam" id="PF13419">
    <property type="entry name" value="HAD_2"/>
    <property type="match status" value="1"/>
</dbReference>
<dbReference type="InterPro" id="IPR023198">
    <property type="entry name" value="PGP-like_dom2"/>
</dbReference>
<dbReference type="Gene3D" id="3.40.50.1000">
    <property type="entry name" value="HAD superfamily/HAD-like"/>
    <property type="match status" value="1"/>
</dbReference>
<dbReference type="InterPro" id="IPR036412">
    <property type="entry name" value="HAD-like_sf"/>
</dbReference>
<dbReference type="EC" id="3.1.3.-" evidence="6"/>
<dbReference type="AlphaFoldDB" id="A0A0U1HQ04"/>
<gene>
    <name evidence="5" type="ORF">CH64_2566</name>
    <name evidence="6" type="ORF">ERS008555_00932</name>
</gene>
<comment type="cofactor">
    <cofactor evidence="1">
        <name>Mg(2+)</name>
        <dbReference type="ChEBI" id="CHEBI:18420"/>
    </cofactor>
</comment>
<evidence type="ECO:0000313" key="7">
    <source>
        <dbReference type="Proteomes" id="UP000031914"/>
    </source>
</evidence>
<keyword evidence="6" id="KW-0378">Hydrolase</keyword>
<dbReference type="GO" id="GO:0016787">
    <property type="term" value="F:hydrolase activity"/>
    <property type="evidence" value="ECO:0007669"/>
    <property type="project" value="UniProtKB-KW"/>
</dbReference>
<dbReference type="PANTHER" id="PTHR46193">
    <property type="entry name" value="6-PHOSPHOGLUCONATE PHOSPHATASE"/>
    <property type="match status" value="1"/>
</dbReference>
<keyword evidence="4" id="KW-0460">Magnesium</keyword>
<dbReference type="InterPro" id="IPR051600">
    <property type="entry name" value="Beta-PGM-like"/>
</dbReference>
<dbReference type="OrthoDB" id="9800058at2"/>